<gene>
    <name evidence="1" type="ORF">SAMN04488056_1036</name>
</gene>
<accession>A0A1I5E3H1</accession>
<evidence type="ECO:0000313" key="1">
    <source>
        <dbReference type="EMBL" id="SFO05937.1"/>
    </source>
</evidence>
<reference evidence="1 2" key="1">
    <citation type="submission" date="2016-10" db="EMBL/GenBank/DDBJ databases">
        <authorList>
            <person name="de Groot N.N."/>
        </authorList>
    </citation>
    <scope>NUCLEOTIDE SEQUENCE [LARGE SCALE GENOMIC DNA]</scope>
    <source>
        <strain evidence="1 2">CGMCC 1.9157</strain>
    </source>
</reference>
<sequence length="185" mass="21024">MASGYTDTAIANLALGHLNEKTIADFDQTGNSNARWFKTNYAHYRNELLSLYPWNCARSRVLLPEAAEKPAFGWDYAYRLPEDFLSGIPIYGDDSTEIVVEYEGDEVLTNHAGPLKFRYIKRLDDPAKFSQFFINCLVPYLALGMAHKVTGKNSYAQTMQLLFDDAFEKNTALEDQQNTPLEALY</sequence>
<protein>
    <submittedName>
        <fullName evidence="1">Uncharacterized protein</fullName>
    </submittedName>
</protein>
<dbReference type="STRING" id="655353.SAMN04488056_1036"/>
<name>A0A1I5E3H1_9HYPH</name>
<keyword evidence="2" id="KW-1185">Reference proteome</keyword>
<dbReference type="Proteomes" id="UP000199236">
    <property type="component" value="Unassembled WGS sequence"/>
</dbReference>
<organism evidence="1 2">
    <name type="scientific">Cohaesibacter marisflavi</name>
    <dbReference type="NCBI Taxonomy" id="655353"/>
    <lineage>
        <taxon>Bacteria</taxon>
        <taxon>Pseudomonadati</taxon>
        <taxon>Pseudomonadota</taxon>
        <taxon>Alphaproteobacteria</taxon>
        <taxon>Hyphomicrobiales</taxon>
        <taxon>Cohaesibacteraceae</taxon>
    </lineage>
</organism>
<dbReference type="EMBL" id="FOVR01000003">
    <property type="protein sequence ID" value="SFO05937.1"/>
    <property type="molecule type" value="Genomic_DNA"/>
</dbReference>
<dbReference type="AlphaFoldDB" id="A0A1I5E3H1"/>
<dbReference type="RefSeq" id="WP_090070471.1">
    <property type="nucleotide sequence ID" value="NZ_FOVR01000003.1"/>
</dbReference>
<dbReference type="OrthoDB" id="7278537at2"/>
<evidence type="ECO:0000313" key="2">
    <source>
        <dbReference type="Proteomes" id="UP000199236"/>
    </source>
</evidence>
<proteinExistence type="predicted"/>